<reference evidence="1" key="1">
    <citation type="journal article" date="2023" name="IScience">
        <title>Live-bearing cockroach genome reveals convergent evolutionary mechanisms linked to viviparity in insects and beyond.</title>
        <authorList>
            <person name="Fouks B."/>
            <person name="Harrison M.C."/>
            <person name="Mikhailova A.A."/>
            <person name="Marchal E."/>
            <person name="English S."/>
            <person name="Carruthers M."/>
            <person name="Jennings E.C."/>
            <person name="Chiamaka E.L."/>
            <person name="Frigard R.A."/>
            <person name="Pippel M."/>
            <person name="Attardo G.M."/>
            <person name="Benoit J.B."/>
            <person name="Bornberg-Bauer E."/>
            <person name="Tobe S.S."/>
        </authorList>
    </citation>
    <scope>NUCLEOTIDE SEQUENCE</scope>
    <source>
        <strain evidence="1">Stay&amp;Tobe</strain>
    </source>
</reference>
<organism evidence="1 2">
    <name type="scientific">Diploptera punctata</name>
    <name type="common">Pacific beetle cockroach</name>
    <dbReference type="NCBI Taxonomy" id="6984"/>
    <lineage>
        <taxon>Eukaryota</taxon>
        <taxon>Metazoa</taxon>
        <taxon>Ecdysozoa</taxon>
        <taxon>Arthropoda</taxon>
        <taxon>Hexapoda</taxon>
        <taxon>Insecta</taxon>
        <taxon>Pterygota</taxon>
        <taxon>Neoptera</taxon>
        <taxon>Polyneoptera</taxon>
        <taxon>Dictyoptera</taxon>
        <taxon>Blattodea</taxon>
        <taxon>Blaberoidea</taxon>
        <taxon>Blaberidae</taxon>
        <taxon>Diplopterinae</taxon>
        <taxon>Diploptera</taxon>
    </lineage>
</organism>
<name>A0AAD8EHS9_DIPPU</name>
<feature type="non-terminal residue" evidence="1">
    <location>
        <position position="1"/>
    </location>
</feature>
<comment type="caution">
    <text evidence="1">The sequence shown here is derived from an EMBL/GenBank/DDBJ whole genome shotgun (WGS) entry which is preliminary data.</text>
</comment>
<proteinExistence type="predicted"/>
<reference evidence="1" key="2">
    <citation type="submission" date="2023-05" db="EMBL/GenBank/DDBJ databases">
        <authorList>
            <person name="Fouks B."/>
        </authorList>
    </citation>
    <scope>NUCLEOTIDE SEQUENCE</scope>
    <source>
        <strain evidence="1">Stay&amp;Tobe</strain>
        <tissue evidence="1">Testes</tissue>
    </source>
</reference>
<dbReference type="AlphaFoldDB" id="A0AAD8EHS9"/>
<gene>
    <name evidence="1" type="ORF">L9F63_016552</name>
</gene>
<evidence type="ECO:0000313" key="1">
    <source>
        <dbReference type="EMBL" id="KAJ9590414.1"/>
    </source>
</evidence>
<accession>A0AAD8EHS9</accession>
<dbReference type="EMBL" id="JASPKZ010004218">
    <property type="protein sequence ID" value="KAJ9590414.1"/>
    <property type="molecule type" value="Genomic_DNA"/>
</dbReference>
<feature type="non-terminal residue" evidence="1">
    <location>
        <position position="59"/>
    </location>
</feature>
<keyword evidence="2" id="KW-1185">Reference proteome</keyword>
<dbReference type="Proteomes" id="UP001233999">
    <property type="component" value="Unassembled WGS sequence"/>
</dbReference>
<sequence length="59" mass="6908">CFMTRAKDTCEYLMTRASMSYVTSSTSYVTYITCEYLTLDMPYDTCEYLVCYMLRSSNS</sequence>
<protein>
    <submittedName>
        <fullName evidence="1">Uncharacterized protein</fullName>
    </submittedName>
</protein>
<evidence type="ECO:0000313" key="2">
    <source>
        <dbReference type="Proteomes" id="UP001233999"/>
    </source>
</evidence>